<reference evidence="1" key="1">
    <citation type="submission" date="2020-04" db="EMBL/GenBank/DDBJ databases">
        <authorList>
            <person name="Alioto T."/>
            <person name="Alioto T."/>
            <person name="Gomez Garrido J."/>
        </authorList>
    </citation>
    <scope>NUCLEOTIDE SEQUENCE</scope>
    <source>
        <strain evidence="1">A484AB</strain>
    </source>
</reference>
<gene>
    <name evidence="1" type="ORF">PACLA_8A048887</name>
</gene>
<dbReference type="EMBL" id="CACRXK020000741">
    <property type="protein sequence ID" value="CAB3984456.1"/>
    <property type="molecule type" value="Genomic_DNA"/>
</dbReference>
<protein>
    <submittedName>
        <fullName evidence="1">Uncharacterized protein</fullName>
    </submittedName>
</protein>
<proteinExistence type="predicted"/>
<evidence type="ECO:0000313" key="2">
    <source>
        <dbReference type="Proteomes" id="UP001152795"/>
    </source>
</evidence>
<dbReference type="Proteomes" id="UP001152795">
    <property type="component" value="Unassembled WGS sequence"/>
</dbReference>
<comment type="caution">
    <text evidence="1">The sequence shown here is derived from an EMBL/GenBank/DDBJ whole genome shotgun (WGS) entry which is preliminary data.</text>
</comment>
<name>A0A6S7G7R2_PARCT</name>
<organism evidence="1 2">
    <name type="scientific">Paramuricea clavata</name>
    <name type="common">Red gorgonian</name>
    <name type="synonym">Violescent sea-whip</name>
    <dbReference type="NCBI Taxonomy" id="317549"/>
    <lineage>
        <taxon>Eukaryota</taxon>
        <taxon>Metazoa</taxon>
        <taxon>Cnidaria</taxon>
        <taxon>Anthozoa</taxon>
        <taxon>Octocorallia</taxon>
        <taxon>Malacalcyonacea</taxon>
        <taxon>Plexauridae</taxon>
        <taxon>Paramuricea</taxon>
    </lineage>
</organism>
<accession>A0A6S7G7R2</accession>
<keyword evidence="2" id="KW-1185">Reference proteome</keyword>
<evidence type="ECO:0000313" key="1">
    <source>
        <dbReference type="EMBL" id="CAB3984456.1"/>
    </source>
</evidence>
<sequence>MATVPFSDNYEVKNPACPSRVGLCPIQGNSSVFTSMTYTWSLLLSLSVLALVENSTGQKSWKIPWLILVGFLSYTVLVSLSYFKLPCSHDSWLNFVVYLLVLINPATCLITVYLPKLHLISTCSLHLKSFQKSSGSMRKGSRYQDSSTGEVIVNHSLHAGSHEGSRAGLLAGLHASTNHASTRPASSVSDTSSRVFNIQKSIQIVSNLFGPKEPGYQLLRLPSHYDNVREQVITWDNISQSSLTITLASDVDDQSIGCQSEGSLELAEITFEELKEMTEFLKGLRSSDV</sequence>
<dbReference type="AlphaFoldDB" id="A0A6S7G7R2"/>